<evidence type="ECO:0000313" key="2">
    <source>
        <dbReference type="EMBL" id="KAG0270561.1"/>
    </source>
</evidence>
<gene>
    <name evidence="2" type="ORF">DFQ27_004273</name>
</gene>
<dbReference type="EMBL" id="JAAAJB010000003">
    <property type="protein sequence ID" value="KAG0270561.1"/>
    <property type="molecule type" value="Genomic_DNA"/>
</dbReference>
<organism evidence="2 3">
    <name type="scientific">Actinomortierella ambigua</name>
    <dbReference type="NCBI Taxonomy" id="1343610"/>
    <lineage>
        <taxon>Eukaryota</taxon>
        <taxon>Fungi</taxon>
        <taxon>Fungi incertae sedis</taxon>
        <taxon>Mucoromycota</taxon>
        <taxon>Mortierellomycotina</taxon>
        <taxon>Mortierellomycetes</taxon>
        <taxon>Mortierellales</taxon>
        <taxon>Mortierellaceae</taxon>
        <taxon>Actinomortierella</taxon>
    </lineage>
</organism>
<accession>A0A9P6QJI6</accession>
<sequence>MALASESAADMLSKDERRLSIREDLNEHFRGFVLEDRDDDSLDDIDEEYIQDPETAEMATMERQWLKNRKSLTMMNQLATLQLSKKAGINGTTASSGGGGGAAGAEDPNGGTTASNTGPALKQIPQPTKEHFLAAKKSIEDMSAWINAAGLGDDDDE</sequence>
<name>A0A9P6QJI6_9FUNG</name>
<proteinExistence type="predicted"/>
<evidence type="ECO:0000313" key="3">
    <source>
        <dbReference type="Proteomes" id="UP000807716"/>
    </source>
</evidence>
<protein>
    <submittedName>
        <fullName evidence="2">Uncharacterized protein</fullName>
    </submittedName>
</protein>
<evidence type="ECO:0000256" key="1">
    <source>
        <dbReference type="SAM" id="MobiDB-lite"/>
    </source>
</evidence>
<dbReference type="Proteomes" id="UP000807716">
    <property type="component" value="Unassembled WGS sequence"/>
</dbReference>
<reference evidence="2" key="1">
    <citation type="journal article" date="2020" name="Fungal Divers.">
        <title>Resolving the Mortierellaceae phylogeny through synthesis of multi-gene phylogenetics and phylogenomics.</title>
        <authorList>
            <person name="Vandepol N."/>
            <person name="Liber J."/>
            <person name="Desiro A."/>
            <person name="Na H."/>
            <person name="Kennedy M."/>
            <person name="Barry K."/>
            <person name="Grigoriev I.V."/>
            <person name="Miller A.N."/>
            <person name="O'Donnell K."/>
            <person name="Stajich J.E."/>
            <person name="Bonito G."/>
        </authorList>
    </citation>
    <scope>NUCLEOTIDE SEQUENCE</scope>
    <source>
        <strain evidence="2">BC1065</strain>
    </source>
</reference>
<feature type="region of interest" description="Disordered" evidence="1">
    <location>
        <begin position="89"/>
        <end position="129"/>
    </location>
</feature>
<comment type="caution">
    <text evidence="2">The sequence shown here is derived from an EMBL/GenBank/DDBJ whole genome shotgun (WGS) entry which is preliminary data.</text>
</comment>
<dbReference type="AlphaFoldDB" id="A0A9P6QJI6"/>
<dbReference type="OrthoDB" id="2413739at2759"/>
<keyword evidence="3" id="KW-1185">Reference proteome</keyword>